<name>A0A1V6V626_9EURO</name>
<evidence type="ECO:0000313" key="2">
    <source>
        <dbReference type="Proteomes" id="UP000191500"/>
    </source>
</evidence>
<comment type="caution">
    <text evidence="1">The sequence shown here is derived from an EMBL/GenBank/DDBJ whole genome shotgun (WGS) entry which is preliminary data.</text>
</comment>
<accession>A0A1V6V626</accession>
<protein>
    <submittedName>
        <fullName evidence="1">Uncharacterized protein</fullName>
    </submittedName>
</protein>
<dbReference type="Proteomes" id="UP000191500">
    <property type="component" value="Unassembled WGS sequence"/>
</dbReference>
<dbReference type="EMBL" id="MDDG01000001">
    <property type="protein sequence ID" value="OQE46038.1"/>
    <property type="molecule type" value="Genomic_DNA"/>
</dbReference>
<organism evidence="1 2">
    <name type="scientific">Penicillium coprophilum</name>
    <dbReference type="NCBI Taxonomy" id="36646"/>
    <lineage>
        <taxon>Eukaryota</taxon>
        <taxon>Fungi</taxon>
        <taxon>Dikarya</taxon>
        <taxon>Ascomycota</taxon>
        <taxon>Pezizomycotina</taxon>
        <taxon>Eurotiomycetes</taxon>
        <taxon>Eurotiomycetidae</taxon>
        <taxon>Eurotiales</taxon>
        <taxon>Aspergillaceae</taxon>
        <taxon>Penicillium</taxon>
    </lineage>
</organism>
<dbReference type="AlphaFoldDB" id="A0A1V6V626"/>
<reference evidence="2" key="1">
    <citation type="journal article" date="2017" name="Nat. Microbiol.">
        <title>Global analysis of biosynthetic gene clusters reveals vast potential of secondary metabolite production in Penicillium species.</title>
        <authorList>
            <person name="Nielsen J.C."/>
            <person name="Grijseels S."/>
            <person name="Prigent S."/>
            <person name="Ji B."/>
            <person name="Dainat J."/>
            <person name="Nielsen K.F."/>
            <person name="Frisvad J.C."/>
            <person name="Workman M."/>
            <person name="Nielsen J."/>
        </authorList>
    </citation>
    <scope>NUCLEOTIDE SEQUENCE [LARGE SCALE GENOMIC DNA]</scope>
    <source>
        <strain evidence="2">IBT 31321</strain>
    </source>
</reference>
<gene>
    <name evidence="1" type="ORF">PENCOP_c001G08627</name>
</gene>
<evidence type="ECO:0000313" key="1">
    <source>
        <dbReference type="EMBL" id="OQE46038.1"/>
    </source>
</evidence>
<proteinExistence type="predicted"/>
<keyword evidence="2" id="KW-1185">Reference proteome</keyword>
<sequence length="227" mass="25279">MPGKPFSELCQSLSFDVKVRLVRELAASSACLFRNQLRGIKNIYGKLSLVERSTSSEKNLPYRELVDAKISDSAKESESDDGSAAMGKNLGALLSYEFTKAFLEGTLPAADRIVSMQFFWDSHIRQDVHRGRFRSSKDWIIACLSFSENECHSALNRYSAGELDSDAEDEAEGAKITLQTIENLESLLPLVFRADSHDLEPSMIFHDEISRHSLLLDDSGKLAGLLD</sequence>